<evidence type="ECO:0000313" key="3">
    <source>
        <dbReference type="Proteomes" id="UP000562492"/>
    </source>
</evidence>
<gene>
    <name evidence="2" type="ORF">HNP33_003286</name>
</gene>
<name>A0ABR6RJ23_9BURK</name>
<dbReference type="Proteomes" id="UP000562492">
    <property type="component" value="Unassembled WGS sequence"/>
</dbReference>
<dbReference type="EMBL" id="JACHKZ010000024">
    <property type="protein sequence ID" value="MBB6579176.1"/>
    <property type="molecule type" value="Genomic_DNA"/>
</dbReference>
<keyword evidence="1" id="KW-0472">Membrane</keyword>
<comment type="caution">
    <text evidence="2">The sequence shown here is derived from an EMBL/GenBank/DDBJ whole genome shotgun (WGS) entry which is preliminary data.</text>
</comment>
<evidence type="ECO:0000313" key="2">
    <source>
        <dbReference type="EMBL" id="MBB6579176.1"/>
    </source>
</evidence>
<keyword evidence="1" id="KW-0812">Transmembrane</keyword>
<protein>
    <submittedName>
        <fullName evidence="2">Uncharacterized protein</fullName>
    </submittedName>
</protein>
<reference evidence="2 3" key="1">
    <citation type="submission" date="2020-08" db="EMBL/GenBank/DDBJ databases">
        <title>Functional genomics of gut bacteria from endangered species of beetles.</title>
        <authorList>
            <person name="Carlos-Shanley C."/>
        </authorList>
    </citation>
    <scope>NUCLEOTIDE SEQUENCE [LARGE SCALE GENOMIC DNA]</scope>
    <source>
        <strain evidence="2 3">S00124</strain>
    </source>
</reference>
<dbReference type="RefSeq" id="WP_184710278.1">
    <property type="nucleotide sequence ID" value="NZ_JACHKZ010000024.1"/>
</dbReference>
<feature type="transmembrane region" description="Helical" evidence="1">
    <location>
        <begin position="45"/>
        <end position="66"/>
    </location>
</feature>
<keyword evidence="1" id="KW-1133">Transmembrane helix</keyword>
<proteinExistence type="predicted"/>
<feature type="transmembrane region" description="Helical" evidence="1">
    <location>
        <begin position="72"/>
        <end position="92"/>
    </location>
</feature>
<keyword evidence="3" id="KW-1185">Reference proteome</keyword>
<evidence type="ECO:0000256" key="1">
    <source>
        <dbReference type="SAM" id="Phobius"/>
    </source>
</evidence>
<organism evidence="2 3">
    <name type="scientific">Comamonas odontotermitis</name>
    <dbReference type="NCBI Taxonomy" id="379895"/>
    <lineage>
        <taxon>Bacteria</taxon>
        <taxon>Pseudomonadati</taxon>
        <taxon>Pseudomonadota</taxon>
        <taxon>Betaproteobacteria</taxon>
        <taxon>Burkholderiales</taxon>
        <taxon>Comamonadaceae</taxon>
        <taxon>Comamonas</taxon>
    </lineage>
</organism>
<accession>A0ABR6RJ23</accession>
<feature type="transmembrane region" description="Helical" evidence="1">
    <location>
        <begin position="6"/>
        <end position="24"/>
    </location>
</feature>
<sequence length="98" mass="10773">MGFVIDLILGIFDFIVDVLLLRHLRGKAGHAPRSVADDAMAVAHFDYVTLVWIALVSVGLMFVLIFAFNVPVAWGIGIGLVVGAVWGCLKYFQLVRQE</sequence>